<dbReference type="InterPro" id="IPR036078">
    <property type="entry name" value="Spo11/TopoVI_A_sf"/>
</dbReference>
<feature type="domain" description="Spo11/DNA topoisomerase VI subunit A N-terminal" evidence="11">
    <location>
        <begin position="92"/>
        <end position="153"/>
    </location>
</feature>
<evidence type="ECO:0000256" key="4">
    <source>
        <dbReference type="ARBA" id="ARBA00012895"/>
    </source>
</evidence>
<reference evidence="13 14" key="1">
    <citation type="submission" date="2018-02" db="EMBL/GenBank/DDBJ databases">
        <title>The genomes of Aspergillus section Nigri reveals drivers in fungal speciation.</title>
        <authorList>
            <consortium name="DOE Joint Genome Institute"/>
            <person name="Vesth T.C."/>
            <person name="Nybo J."/>
            <person name="Theobald S."/>
            <person name="Brandl J."/>
            <person name="Frisvad J.C."/>
            <person name="Nielsen K.F."/>
            <person name="Lyhne E.K."/>
            <person name="Kogle M.E."/>
            <person name="Kuo A."/>
            <person name="Riley R."/>
            <person name="Clum A."/>
            <person name="Nolan M."/>
            <person name="Lipzen A."/>
            <person name="Salamov A."/>
            <person name="Henrissat B."/>
            <person name="Wiebenga A."/>
            <person name="De vries R.P."/>
            <person name="Grigoriev I.V."/>
            <person name="Mortensen U.H."/>
            <person name="Andersen M.R."/>
            <person name="Baker S.E."/>
        </authorList>
    </citation>
    <scope>NUCLEOTIDE SEQUENCE [LARGE SCALE GENOMIC DNA]</scope>
    <source>
        <strain evidence="13 14">CBS 121057</strain>
    </source>
</reference>
<dbReference type="GO" id="GO:0003918">
    <property type="term" value="F:DNA topoisomerase type II (double strand cut, ATP-hydrolyzing) activity"/>
    <property type="evidence" value="ECO:0007669"/>
    <property type="project" value="UniProtKB-UniRule"/>
</dbReference>
<evidence type="ECO:0000259" key="11">
    <source>
        <dbReference type="Pfam" id="PF04406"/>
    </source>
</evidence>
<accession>A0A319EV61</accession>
<dbReference type="InterPro" id="IPR013049">
    <property type="entry name" value="Spo11/TopoVI_A_N"/>
</dbReference>
<dbReference type="AlphaFoldDB" id="A0A319EV61"/>
<evidence type="ECO:0000259" key="12">
    <source>
        <dbReference type="Pfam" id="PF21180"/>
    </source>
</evidence>
<evidence type="ECO:0000313" key="13">
    <source>
        <dbReference type="EMBL" id="PYI12205.1"/>
    </source>
</evidence>
<proteinExistence type="inferred from homology"/>
<dbReference type="STRING" id="1448318.A0A319EV61"/>
<evidence type="ECO:0000256" key="1">
    <source>
        <dbReference type="ARBA" id="ARBA00000185"/>
    </source>
</evidence>
<dbReference type="GO" id="GO:0046872">
    <property type="term" value="F:metal ion binding"/>
    <property type="evidence" value="ECO:0007669"/>
    <property type="project" value="UniProtKB-KW"/>
</dbReference>
<dbReference type="Gene3D" id="1.10.10.10">
    <property type="entry name" value="Winged helix-like DNA-binding domain superfamily/Winged helix DNA-binding domain"/>
    <property type="match status" value="1"/>
</dbReference>
<dbReference type="GO" id="GO:0000228">
    <property type="term" value="C:nuclear chromosome"/>
    <property type="evidence" value="ECO:0007669"/>
    <property type="project" value="TreeGrafter"/>
</dbReference>
<gene>
    <name evidence="13" type="ORF">BO78DRAFT_302287</name>
</gene>
<keyword evidence="14" id="KW-1185">Reference proteome</keyword>
<evidence type="ECO:0000256" key="6">
    <source>
        <dbReference type="ARBA" id="ARBA00022842"/>
    </source>
</evidence>
<comment type="similarity">
    <text evidence="3 10">Belongs to the TOP6A family.</text>
</comment>
<dbReference type="Gene3D" id="3.40.1360.10">
    <property type="match status" value="1"/>
</dbReference>
<dbReference type="InterPro" id="IPR034136">
    <property type="entry name" value="TOPRIM_Topo6A/Spo11"/>
</dbReference>
<comment type="catalytic activity">
    <reaction evidence="1 10">
        <text>ATP-dependent breakage, passage and rejoining of double-stranded DNA.</text>
        <dbReference type="EC" id="5.6.2.2"/>
    </reaction>
</comment>
<dbReference type="SUPFAM" id="SSF56726">
    <property type="entry name" value="DNA topoisomerase IV, alpha subunit"/>
    <property type="match status" value="1"/>
</dbReference>
<evidence type="ECO:0000256" key="10">
    <source>
        <dbReference type="PROSITE-ProRule" id="PRU01385"/>
    </source>
</evidence>
<dbReference type="GO" id="GO:0003677">
    <property type="term" value="F:DNA binding"/>
    <property type="evidence" value="ECO:0007669"/>
    <property type="project" value="UniProtKB-UniRule"/>
</dbReference>
<dbReference type="Proteomes" id="UP000248423">
    <property type="component" value="Unassembled WGS sequence"/>
</dbReference>
<sequence>MQIPGDLDNESRPLETIPATFQTPVQRYIQKTLSAVVDELSSPDGRPSITLKQRFRKPASLFLNPQTMALETRETQTHTTYTWPGSDANEAWRFAVAFRVLAAIAEAVQAGLVVSKRDIYYSDPPCFGSQRVVDTLVDDFAHTIRVDRAALHVEAAAKGLVVGYYQLTTRSREVVDARFSNQDVLIPRVQDIDQIDIANINWVLILEKEAVYRRLASSNYHITSAAGKGILITGKGYPDLNTRAFIRKLFDCRDQSTQRPQFYALVDSDPDGMAIMATYKYGSVAFAHENRNLNIPDLHWLGLRTSDIVAGPDPLGDEALIHLTERDRKRAITMLSKNPVWAADGPEQEWRAELQHMLVLNVKAETEILYDGDGGLVGWLDRKMLSSLKDSQ</sequence>
<keyword evidence="5" id="KW-0479">Metal-binding</keyword>
<dbReference type="Pfam" id="PF04406">
    <property type="entry name" value="TP6A_N"/>
    <property type="match status" value="1"/>
</dbReference>
<evidence type="ECO:0000256" key="8">
    <source>
        <dbReference type="ARBA" id="ARBA00023125"/>
    </source>
</evidence>
<dbReference type="GO" id="GO:0007131">
    <property type="term" value="P:reciprocal meiotic recombination"/>
    <property type="evidence" value="ECO:0007669"/>
    <property type="project" value="TreeGrafter"/>
</dbReference>
<dbReference type="InterPro" id="IPR002815">
    <property type="entry name" value="Spo11/TopoVI_A"/>
</dbReference>
<dbReference type="PANTHER" id="PTHR10848">
    <property type="entry name" value="MEIOTIC RECOMBINATION PROTEIN SPO11"/>
    <property type="match status" value="1"/>
</dbReference>
<dbReference type="InterPro" id="IPR036388">
    <property type="entry name" value="WH-like_DNA-bd_sf"/>
</dbReference>
<dbReference type="EMBL" id="KZ826316">
    <property type="protein sequence ID" value="PYI12205.1"/>
    <property type="molecule type" value="Genomic_DNA"/>
</dbReference>
<protein>
    <recommendedName>
        <fullName evidence="4">DNA topoisomerase (ATP-hydrolyzing)</fullName>
        <ecNumber evidence="4">5.6.2.2</ecNumber>
    </recommendedName>
</protein>
<feature type="domain" description="Topoisomerase 6 subunit A/Spo11 TOPRIM" evidence="12">
    <location>
        <begin position="202"/>
        <end position="370"/>
    </location>
</feature>
<evidence type="ECO:0000256" key="5">
    <source>
        <dbReference type="ARBA" id="ARBA00022723"/>
    </source>
</evidence>
<dbReference type="Pfam" id="PF21180">
    <property type="entry name" value="TOP6A-Spo11_Toprim"/>
    <property type="match status" value="1"/>
</dbReference>
<name>A0A319EV61_ASPSB</name>
<dbReference type="OrthoDB" id="5377392at2759"/>
<comment type="cofactor">
    <cofactor evidence="2">
        <name>Mg(2+)</name>
        <dbReference type="ChEBI" id="CHEBI:18420"/>
    </cofactor>
</comment>
<evidence type="ECO:0000256" key="7">
    <source>
        <dbReference type="ARBA" id="ARBA00023029"/>
    </source>
</evidence>
<dbReference type="GO" id="GO:0042138">
    <property type="term" value="P:meiotic DNA double-strand break formation"/>
    <property type="evidence" value="ECO:0007669"/>
    <property type="project" value="TreeGrafter"/>
</dbReference>
<dbReference type="FunFam" id="3.40.1360.10:FF:000018">
    <property type="entry name" value="Type II DNA topoisomerase VI subunit A"/>
    <property type="match status" value="1"/>
</dbReference>
<evidence type="ECO:0000256" key="3">
    <source>
        <dbReference type="ARBA" id="ARBA00006559"/>
    </source>
</evidence>
<dbReference type="PROSITE" id="PS52041">
    <property type="entry name" value="TOPO_IIB"/>
    <property type="match status" value="1"/>
</dbReference>
<dbReference type="EC" id="5.6.2.2" evidence="4"/>
<dbReference type="GO" id="GO:0005524">
    <property type="term" value="F:ATP binding"/>
    <property type="evidence" value="ECO:0007669"/>
    <property type="project" value="InterPro"/>
</dbReference>
<keyword evidence="9 10" id="KW-0413">Isomerase</keyword>
<dbReference type="VEuPathDB" id="FungiDB:BO78DRAFT_302287"/>
<evidence type="ECO:0000256" key="2">
    <source>
        <dbReference type="ARBA" id="ARBA00001946"/>
    </source>
</evidence>
<feature type="active site" description="O-(5'-phospho-DNA)-tyrosine intermediate" evidence="10">
    <location>
        <position position="121"/>
    </location>
</feature>
<dbReference type="CDD" id="cd00223">
    <property type="entry name" value="TOPRIM_TopoIIB_SPO"/>
    <property type="match status" value="1"/>
</dbReference>
<keyword evidence="8 10" id="KW-0238">DNA-binding</keyword>
<evidence type="ECO:0000256" key="9">
    <source>
        <dbReference type="ARBA" id="ARBA00023235"/>
    </source>
</evidence>
<dbReference type="GO" id="GO:0000706">
    <property type="term" value="P:meiotic DNA double-strand break processing"/>
    <property type="evidence" value="ECO:0007669"/>
    <property type="project" value="TreeGrafter"/>
</dbReference>
<evidence type="ECO:0000313" key="14">
    <source>
        <dbReference type="Proteomes" id="UP000248423"/>
    </source>
</evidence>
<organism evidence="13 14">
    <name type="scientific">Aspergillus sclerotiicarbonarius (strain CBS 121057 / IBT 28362)</name>
    <dbReference type="NCBI Taxonomy" id="1448318"/>
    <lineage>
        <taxon>Eukaryota</taxon>
        <taxon>Fungi</taxon>
        <taxon>Dikarya</taxon>
        <taxon>Ascomycota</taxon>
        <taxon>Pezizomycotina</taxon>
        <taxon>Eurotiomycetes</taxon>
        <taxon>Eurotiomycetidae</taxon>
        <taxon>Eurotiales</taxon>
        <taxon>Aspergillaceae</taxon>
        <taxon>Aspergillus</taxon>
        <taxon>Aspergillus subgen. Circumdati</taxon>
    </lineage>
</organism>
<keyword evidence="7 10" id="KW-0799">Topoisomerase</keyword>
<dbReference type="PANTHER" id="PTHR10848:SF0">
    <property type="entry name" value="MEIOTIC RECOMBINATION PROTEIN SPO11"/>
    <property type="match status" value="1"/>
</dbReference>
<keyword evidence="6" id="KW-0460">Magnesium</keyword>
<dbReference type="PRINTS" id="PR01550">
    <property type="entry name" value="TOP6AFAMILY"/>
</dbReference>